<organism evidence="1 2">
    <name type="scientific">candidate division WWE3 bacterium</name>
    <dbReference type="NCBI Taxonomy" id="2053526"/>
    <lineage>
        <taxon>Bacteria</taxon>
        <taxon>Katanobacteria</taxon>
    </lineage>
</organism>
<protein>
    <submittedName>
        <fullName evidence="1">Uncharacterized protein</fullName>
    </submittedName>
</protein>
<sequence length="49" mass="5660">MEDDYGFVKTMNNSNPYAWNEFASGAYFGWDNYPETNYMPYNLSIGGCN</sequence>
<dbReference type="AlphaFoldDB" id="A0A7X9HI11"/>
<dbReference type="Proteomes" id="UP000526033">
    <property type="component" value="Unassembled WGS sequence"/>
</dbReference>
<gene>
    <name evidence="1" type="ORF">GYA27_02945</name>
</gene>
<dbReference type="EMBL" id="JAAZNL010000031">
    <property type="protein sequence ID" value="NMB70134.1"/>
    <property type="molecule type" value="Genomic_DNA"/>
</dbReference>
<accession>A0A7X9HI11</accession>
<proteinExistence type="predicted"/>
<evidence type="ECO:0000313" key="1">
    <source>
        <dbReference type="EMBL" id="NMB70134.1"/>
    </source>
</evidence>
<reference evidence="1 2" key="1">
    <citation type="journal article" date="2020" name="Biotechnol. Biofuels">
        <title>New insights from the biogas microbiome by comprehensive genome-resolved metagenomics of nearly 1600 species originating from multiple anaerobic digesters.</title>
        <authorList>
            <person name="Campanaro S."/>
            <person name="Treu L."/>
            <person name="Rodriguez-R L.M."/>
            <person name="Kovalovszki A."/>
            <person name="Ziels R.M."/>
            <person name="Maus I."/>
            <person name="Zhu X."/>
            <person name="Kougias P.G."/>
            <person name="Basile A."/>
            <person name="Luo G."/>
            <person name="Schluter A."/>
            <person name="Konstantinidis K.T."/>
            <person name="Angelidaki I."/>
        </authorList>
    </citation>
    <scope>NUCLEOTIDE SEQUENCE [LARGE SCALE GENOMIC DNA]</scope>
    <source>
        <strain evidence="1">AS27yjCOA_165</strain>
    </source>
</reference>
<evidence type="ECO:0000313" key="2">
    <source>
        <dbReference type="Proteomes" id="UP000526033"/>
    </source>
</evidence>
<name>A0A7X9HI11_UNCKA</name>
<comment type="caution">
    <text evidence="1">The sequence shown here is derived from an EMBL/GenBank/DDBJ whole genome shotgun (WGS) entry which is preliminary data.</text>
</comment>